<feature type="transmembrane region" description="Helical" evidence="10">
    <location>
        <begin position="160"/>
        <end position="180"/>
    </location>
</feature>
<dbReference type="EMBL" id="AP019376">
    <property type="protein sequence ID" value="BBH89794.1"/>
    <property type="molecule type" value="Genomic_DNA"/>
</dbReference>
<sequence>MKHTTARLLALIMPVRKWMLGSIFFGALTVASGIGLMGTSNFLISMAALHPSIAALNVAIVGVRFFGIARGVFRYAERLTTHEATLRLLTNLRVWFYAAIEPLVPAAFSQNKQSSGDILSRVVSDIDTLQNFYTRVIAPPLIAILIGIGVFLFLGAYAGIFALTYIAFYLVIGLLVPFVTHKLSRHTGEQIVQIRAQLSSYLVDGIQGMADLVAFGMEERQLAQIQKLNNQLISLQKRLAHMRGLQATITNLLINVTGVLILLLAIPMVLNGQLNGFMLAPLMLATIASFEAVQPLPAAWQDLGSNLQAAKRLFEVADTPATIKEPEQAGPEPQRYDIQLKDITFRYTPEDMPALHHIDLDIPDGSCVALVGVSGAGKSSVLRLLLRFWEYQEGAITLGGYDLRRFRQEDITRITSVVSQETYLFNTTIRENLLLARPEATEEELIRAAKQAQIHDFISGLPEGYDTRVGEQGYRFSGGERQRLAIARAFLKDAPIVLLDEPTVNLDPVSERKVLQAIRELRKGRTTVLITHRLIDMDMADTIAVFQEGQIVERGTHQELLRQEGMYWRLWKQQHSMLASRLEIA</sequence>
<keyword evidence="5" id="KW-0547">Nucleotide-binding</keyword>
<feature type="transmembrane region" description="Helical" evidence="10">
    <location>
        <begin position="252"/>
        <end position="270"/>
    </location>
</feature>
<evidence type="ECO:0000259" key="11">
    <source>
        <dbReference type="PROSITE" id="PS50893"/>
    </source>
</evidence>
<evidence type="ECO:0000256" key="4">
    <source>
        <dbReference type="ARBA" id="ARBA00022692"/>
    </source>
</evidence>
<dbReference type="InterPro" id="IPR027417">
    <property type="entry name" value="P-loop_NTPase"/>
</dbReference>
<keyword evidence="3" id="KW-1003">Cell membrane</keyword>
<dbReference type="NCBIfam" id="TIGR02868">
    <property type="entry name" value="CydC"/>
    <property type="match status" value="1"/>
</dbReference>
<dbReference type="Gene3D" id="1.20.1560.10">
    <property type="entry name" value="ABC transporter type 1, transmembrane domain"/>
    <property type="match status" value="1"/>
</dbReference>
<dbReference type="InterPro" id="IPR003439">
    <property type="entry name" value="ABC_transporter-like_ATP-bd"/>
</dbReference>
<reference evidence="13" key="1">
    <citation type="submission" date="2018-12" db="EMBL/GenBank/DDBJ databases">
        <title>Novel natural products biosynthetic potential of the class Ktedonobacteria.</title>
        <authorList>
            <person name="Zheng Y."/>
            <person name="Saitou A."/>
            <person name="Wang C.M."/>
            <person name="Toyoda A."/>
            <person name="Minakuchi Y."/>
            <person name="Sekiguchi Y."/>
            <person name="Ueda K."/>
            <person name="Takano H."/>
            <person name="Sakai Y."/>
            <person name="Yokota A."/>
            <person name="Yabe S."/>
        </authorList>
    </citation>
    <scope>NUCLEOTIDE SEQUENCE</scope>
    <source>
        <strain evidence="13">COM3</strain>
    </source>
</reference>
<dbReference type="PROSITE" id="PS00211">
    <property type="entry name" value="ABC_TRANSPORTER_1"/>
    <property type="match status" value="1"/>
</dbReference>
<dbReference type="PROSITE" id="PS50893">
    <property type="entry name" value="ABC_TRANSPORTER_2"/>
    <property type="match status" value="1"/>
</dbReference>
<dbReference type="InterPro" id="IPR003593">
    <property type="entry name" value="AAA+_ATPase"/>
</dbReference>
<evidence type="ECO:0000256" key="3">
    <source>
        <dbReference type="ARBA" id="ARBA00022475"/>
    </source>
</evidence>
<accession>A0A455SXB5</accession>
<dbReference type="AlphaFoldDB" id="A0A455SXB5"/>
<evidence type="ECO:0000256" key="6">
    <source>
        <dbReference type="ARBA" id="ARBA00022840"/>
    </source>
</evidence>
<dbReference type="GO" id="GO:0015421">
    <property type="term" value="F:ABC-type oligopeptide transporter activity"/>
    <property type="evidence" value="ECO:0007669"/>
    <property type="project" value="TreeGrafter"/>
</dbReference>
<dbReference type="InterPro" id="IPR014223">
    <property type="entry name" value="ABC_CydC/D"/>
</dbReference>
<dbReference type="SUPFAM" id="SSF90123">
    <property type="entry name" value="ABC transporter transmembrane region"/>
    <property type="match status" value="1"/>
</dbReference>
<feature type="coiled-coil region" evidence="9">
    <location>
        <begin position="218"/>
        <end position="245"/>
    </location>
</feature>
<evidence type="ECO:0000313" key="13">
    <source>
        <dbReference type="EMBL" id="BBH89794.1"/>
    </source>
</evidence>
<dbReference type="SUPFAM" id="SSF52540">
    <property type="entry name" value="P-loop containing nucleoside triphosphate hydrolases"/>
    <property type="match status" value="1"/>
</dbReference>
<organism evidence="13">
    <name type="scientific">Thermosporothrix sp. COM3</name>
    <dbReference type="NCBI Taxonomy" id="2490863"/>
    <lineage>
        <taxon>Bacteria</taxon>
        <taxon>Bacillati</taxon>
        <taxon>Chloroflexota</taxon>
        <taxon>Ktedonobacteria</taxon>
        <taxon>Ktedonobacterales</taxon>
        <taxon>Thermosporotrichaceae</taxon>
        <taxon>Thermosporothrix</taxon>
    </lineage>
</organism>
<keyword evidence="9" id="KW-0175">Coiled coil</keyword>
<dbReference type="PROSITE" id="PS50929">
    <property type="entry name" value="ABC_TM1F"/>
    <property type="match status" value="1"/>
</dbReference>
<proteinExistence type="predicted"/>
<keyword evidence="4 10" id="KW-0812">Transmembrane</keyword>
<comment type="subcellular location">
    <subcellularLocation>
        <location evidence="1">Cell membrane</location>
        <topology evidence="1">Multi-pass membrane protein</topology>
    </subcellularLocation>
</comment>
<keyword evidence="2" id="KW-0813">Transport</keyword>
<dbReference type="PANTHER" id="PTHR43394">
    <property type="entry name" value="ATP-DEPENDENT PERMEASE MDL1, MITOCHONDRIAL"/>
    <property type="match status" value="1"/>
</dbReference>
<feature type="transmembrane region" description="Helical" evidence="10">
    <location>
        <begin position="43"/>
        <end position="66"/>
    </location>
</feature>
<dbReference type="InterPro" id="IPR039421">
    <property type="entry name" value="Type_1_exporter"/>
</dbReference>
<dbReference type="Pfam" id="PF00664">
    <property type="entry name" value="ABC_membrane"/>
    <property type="match status" value="1"/>
</dbReference>
<evidence type="ECO:0000256" key="8">
    <source>
        <dbReference type="ARBA" id="ARBA00023136"/>
    </source>
</evidence>
<dbReference type="GO" id="GO:0016887">
    <property type="term" value="F:ATP hydrolysis activity"/>
    <property type="evidence" value="ECO:0007669"/>
    <property type="project" value="InterPro"/>
</dbReference>
<keyword evidence="7 10" id="KW-1133">Transmembrane helix</keyword>
<name>A0A455SXB5_9CHLR</name>
<dbReference type="PANTHER" id="PTHR43394:SF1">
    <property type="entry name" value="ATP-BINDING CASSETTE SUB-FAMILY B MEMBER 10, MITOCHONDRIAL"/>
    <property type="match status" value="1"/>
</dbReference>
<evidence type="ECO:0000256" key="9">
    <source>
        <dbReference type="SAM" id="Coils"/>
    </source>
</evidence>
<keyword evidence="8 10" id="KW-0472">Membrane</keyword>
<dbReference type="InterPro" id="IPR036640">
    <property type="entry name" value="ABC1_TM_sf"/>
</dbReference>
<dbReference type="InterPro" id="IPR011527">
    <property type="entry name" value="ABC1_TM_dom"/>
</dbReference>
<dbReference type="GO" id="GO:0034775">
    <property type="term" value="P:glutathione transmembrane transport"/>
    <property type="evidence" value="ECO:0007669"/>
    <property type="project" value="InterPro"/>
</dbReference>
<dbReference type="SMART" id="SM00382">
    <property type="entry name" value="AAA"/>
    <property type="match status" value="1"/>
</dbReference>
<dbReference type="InterPro" id="IPR017871">
    <property type="entry name" value="ABC_transporter-like_CS"/>
</dbReference>
<dbReference type="CDD" id="cd18585">
    <property type="entry name" value="ABC_6TM_CydC"/>
    <property type="match status" value="1"/>
</dbReference>
<dbReference type="GO" id="GO:0005886">
    <property type="term" value="C:plasma membrane"/>
    <property type="evidence" value="ECO:0007669"/>
    <property type="project" value="UniProtKB-SubCell"/>
</dbReference>
<evidence type="ECO:0000256" key="2">
    <source>
        <dbReference type="ARBA" id="ARBA00022448"/>
    </source>
</evidence>
<protein>
    <submittedName>
        <fullName evidence="13">Thiol reductant ABC exporter subunit CydC</fullName>
    </submittedName>
</protein>
<gene>
    <name evidence="13" type="ORF">KTC_45450</name>
</gene>
<feature type="domain" description="ABC transporter" evidence="11">
    <location>
        <begin position="338"/>
        <end position="573"/>
    </location>
</feature>
<dbReference type="Pfam" id="PF00005">
    <property type="entry name" value="ABC_tran"/>
    <property type="match status" value="1"/>
</dbReference>
<keyword evidence="6" id="KW-0067">ATP-binding</keyword>
<dbReference type="FunFam" id="3.40.50.300:FF:000221">
    <property type="entry name" value="Multidrug ABC transporter ATP-binding protein"/>
    <property type="match status" value="1"/>
</dbReference>
<evidence type="ECO:0000256" key="5">
    <source>
        <dbReference type="ARBA" id="ARBA00022741"/>
    </source>
</evidence>
<dbReference type="GO" id="GO:0045454">
    <property type="term" value="P:cell redox homeostasis"/>
    <property type="evidence" value="ECO:0007669"/>
    <property type="project" value="InterPro"/>
</dbReference>
<dbReference type="GO" id="GO:0005524">
    <property type="term" value="F:ATP binding"/>
    <property type="evidence" value="ECO:0007669"/>
    <property type="project" value="UniProtKB-KW"/>
</dbReference>
<evidence type="ECO:0000256" key="1">
    <source>
        <dbReference type="ARBA" id="ARBA00004651"/>
    </source>
</evidence>
<dbReference type="Gene3D" id="3.40.50.300">
    <property type="entry name" value="P-loop containing nucleotide triphosphate hydrolases"/>
    <property type="match status" value="1"/>
</dbReference>
<evidence type="ECO:0000256" key="7">
    <source>
        <dbReference type="ARBA" id="ARBA00022989"/>
    </source>
</evidence>
<feature type="domain" description="ABC transmembrane type-1" evidence="12">
    <location>
        <begin position="20"/>
        <end position="305"/>
    </location>
</feature>
<evidence type="ECO:0000256" key="10">
    <source>
        <dbReference type="SAM" id="Phobius"/>
    </source>
</evidence>
<feature type="transmembrane region" description="Helical" evidence="10">
    <location>
        <begin position="136"/>
        <end position="154"/>
    </location>
</feature>
<evidence type="ECO:0000259" key="12">
    <source>
        <dbReference type="PROSITE" id="PS50929"/>
    </source>
</evidence>